<dbReference type="Gene3D" id="3.10.129.10">
    <property type="entry name" value="Hotdog Thioesterase"/>
    <property type="match status" value="1"/>
</dbReference>
<dbReference type="STRING" id="1033802.SSPSH_001425"/>
<reference evidence="1 2" key="2">
    <citation type="journal article" date="2013" name="PLoS ONE">
        <title>INDIGO - INtegrated Data Warehouse of MIcrobial GenOmes with Examples from the Red Sea Extremophiles.</title>
        <authorList>
            <person name="Alam I."/>
            <person name="Antunes A."/>
            <person name="Kamau A.A."/>
            <person name="Ba Alawi W."/>
            <person name="Kalkatawi M."/>
            <person name="Stingl U."/>
            <person name="Bajic V.B."/>
        </authorList>
    </citation>
    <scope>NUCLEOTIDE SEQUENCE [LARGE SCALE GENOMIC DNA]</scope>
    <source>
        <strain evidence="1 2">E1L3A</strain>
    </source>
</reference>
<accession>U2EPB9</accession>
<evidence type="ECO:0000313" key="2">
    <source>
        <dbReference type="Proteomes" id="UP000006242"/>
    </source>
</evidence>
<dbReference type="InterPro" id="IPR029069">
    <property type="entry name" value="HotDog_dom_sf"/>
</dbReference>
<dbReference type="SUPFAM" id="SSF54637">
    <property type="entry name" value="Thioesterase/thiol ester dehydrase-isomerase"/>
    <property type="match status" value="1"/>
</dbReference>
<name>U2EPB9_9GAMM</name>
<organism evidence="1 2">
    <name type="scientific">Salinisphaera shabanensis E1L3A</name>
    <dbReference type="NCBI Taxonomy" id="1033802"/>
    <lineage>
        <taxon>Bacteria</taxon>
        <taxon>Pseudomonadati</taxon>
        <taxon>Pseudomonadota</taxon>
        <taxon>Gammaproteobacteria</taxon>
        <taxon>Salinisphaerales</taxon>
        <taxon>Salinisphaeraceae</taxon>
        <taxon>Salinisphaera</taxon>
    </lineage>
</organism>
<dbReference type="CDD" id="cd03443">
    <property type="entry name" value="PaaI_thioesterase"/>
    <property type="match status" value="1"/>
</dbReference>
<evidence type="ECO:0008006" key="3">
    <source>
        <dbReference type="Google" id="ProtNLM"/>
    </source>
</evidence>
<keyword evidence="2" id="KW-1185">Reference proteome</keyword>
<sequence>MAKASKLLQMWRRLENRPGGRWLFSRAVSWQAPYFSTIRPTVRLLQPGSCEVGMRKRRAVTNHIGSVHAIAMCNMAELAGGLMTDATVAPDYRWIPKAMSVEYRAIAKSDLIAHAYPIDRAAVLAPDTEYPVTVDVRDSASRIVLHAEITMWLSRPKPR</sequence>
<dbReference type="Proteomes" id="UP000006242">
    <property type="component" value="Unassembled WGS sequence"/>
</dbReference>
<dbReference type="InterPro" id="IPR027961">
    <property type="entry name" value="DUF4442"/>
</dbReference>
<dbReference type="eggNOG" id="COG2050">
    <property type="taxonomic scope" value="Bacteria"/>
</dbReference>
<evidence type="ECO:0000313" key="1">
    <source>
        <dbReference type="EMBL" id="ERJ19655.1"/>
    </source>
</evidence>
<protein>
    <recommendedName>
        <fullName evidence="3">DUF4442 domain-containing protein</fullName>
    </recommendedName>
</protein>
<dbReference type="AlphaFoldDB" id="U2EPB9"/>
<comment type="caution">
    <text evidence="1">The sequence shown here is derived from an EMBL/GenBank/DDBJ whole genome shotgun (WGS) entry which is preliminary data.</text>
</comment>
<dbReference type="RefSeq" id="WP_006912921.1">
    <property type="nucleotide sequence ID" value="NZ_AFNV02000008.1"/>
</dbReference>
<proteinExistence type="predicted"/>
<dbReference type="OrthoDB" id="793353at2"/>
<gene>
    <name evidence="1" type="ORF">SSPSH_001425</name>
</gene>
<reference evidence="1 2" key="1">
    <citation type="journal article" date="2011" name="J. Bacteriol.">
        <title>Genome sequence of Salinisphaera shabanensis, a gammaproteobacterium from the harsh, variable environment of the brine-seawater interface of the Shaban Deep in the Red Sea.</title>
        <authorList>
            <person name="Antunes A."/>
            <person name="Alam I."/>
            <person name="Bajic V.B."/>
            <person name="Stingl U."/>
        </authorList>
    </citation>
    <scope>NUCLEOTIDE SEQUENCE [LARGE SCALE GENOMIC DNA]</scope>
    <source>
        <strain evidence="1 2">E1L3A</strain>
    </source>
</reference>
<dbReference type="EMBL" id="AFNV02000008">
    <property type="protein sequence ID" value="ERJ19655.1"/>
    <property type="molecule type" value="Genomic_DNA"/>
</dbReference>
<dbReference type="Pfam" id="PF14539">
    <property type="entry name" value="DUF4442"/>
    <property type="match status" value="1"/>
</dbReference>